<evidence type="ECO:0000256" key="1">
    <source>
        <dbReference type="SAM" id="MobiDB-lite"/>
    </source>
</evidence>
<name>A0A7R9ERQ2_9NEOP</name>
<sequence>MGAEEVRFERCTVWNDVGEMLPNAHLGGGTPGLGSCPGLTGQSLEHASPTRWRMDRLASNRARLVVIPPRGQSVHPTEIRTSISPSSAVELNTTSALAYATEAGI</sequence>
<dbReference type="EMBL" id="OD564896">
    <property type="protein sequence ID" value="CAD7440167.1"/>
    <property type="molecule type" value="Genomic_DNA"/>
</dbReference>
<evidence type="ECO:0000313" key="2">
    <source>
        <dbReference type="EMBL" id="CAD7440167.1"/>
    </source>
</evidence>
<reference evidence="2" key="1">
    <citation type="submission" date="2020-11" db="EMBL/GenBank/DDBJ databases">
        <authorList>
            <person name="Tran Van P."/>
        </authorList>
    </citation>
    <scope>NUCLEOTIDE SEQUENCE</scope>
</reference>
<gene>
    <name evidence="2" type="ORF">TBIB3V08_LOCUS2693</name>
</gene>
<organism evidence="2">
    <name type="scientific">Timema bartmani</name>
    <dbReference type="NCBI Taxonomy" id="61472"/>
    <lineage>
        <taxon>Eukaryota</taxon>
        <taxon>Metazoa</taxon>
        <taxon>Ecdysozoa</taxon>
        <taxon>Arthropoda</taxon>
        <taxon>Hexapoda</taxon>
        <taxon>Insecta</taxon>
        <taxon>Pterygota</taxon>
        <taxon>Neoptera</taxon>
        <taxon>Polyneoptera</taxon>
        <taxon>Phasmatodea</taxon>
        <taxon>Timematodea</taxon>
        <taxon>Timematoidea</taxon>
        <taxon>Timematidae</taxon>
        <taxon>Timema</taxon>
    </lineage>
</organism>
<dbReference type="AlphaFoldDB" id="A0A7R9ERQ2"/>
<accession>A0A7R9ERQ2</accession>
<protein>
    <submittedName>
        <fullName evidence="2">Uncharacterized protein</fullName>
    </submittedName>
</protein>
<proteinExistence type="predicted"/>
<feature type="region of interest" description="Disordered" evidence="1">
    <location>
        <begin position="24"/>
        <end position="46"/>
    </location>
</feature>